<proteinExistence type="predicted"/>
<keyword evidence="2" id="KW-1185">Reference proteome</keyword>
<reference evidence="1 2" key="1">
    <citation type="submission" date="2023-10" db="EMBL/GenBank/DDBJ databases">
        <title>Bacteria for the degradation of biodegradable plastic PBAT(Polybutylene adipate terephthalate).</title>
        <authorList>
            <person name="Weon H.-Y."/>
            <person name="Yeon J."/>
        </authorList>
    </citation>
    <scope>NUCLEOTIDE SEQUENCE [LARGE SCALE GENOMIC DNA]</scope>
    <source>
        <strain evidence="1 2">SBD 7-3</strain>
    </source>
</reference>
<evidence type="ECO:0008006" key="3">
    <source>
        <dbReference type="Google" id="ProtNLM"/>
    </source>
</evidence>
<dbReference type="EMBL" id="CP136336">
    <property type="protein sequence ID" value="WOB10611.1"/>
    <property type="molecule type" value="Genomic_DNA"/>
</dbReference>
<dbReference type="RefSeq" id="WP_316703511.1">
    <property type="nucleotide sequence ID" value="NZ_CP136336.1"/>
</dbReference>
<evidence type="ECO:0000313" key="1">
    <source>
        <dbReference type="EMBL" id="WOB10611.1"/>
    </source>
</evidence>
<accession>A0ABZ0D1I5</accession>
<dbReference type="Proteomes" id="UP001303946">
    <property type="component" value="Chromosome"/>
</dbReference>
<gene>
    <name evidence="1" type="ORF">RXV79_11260</name>
</gene>
<protein>
    <recommendedName>
        <fullName evidence="3">Cytochrome c domain-containing protein</fullName>
    </recommendedName>
</protein>
<sequence length="194" mass="21884">MRTGRLFGMRVLGWLALGLILAFITFAVANAQGEDERFMPKGGRTLLLESLGAQPGVDEFRRIASSRNTDAQWEAFVAGRAVPAGAREKATLAAYLSVNMPLPEKALASLQPGKLADVLPRDGRELAWQQCQFCHSLYSSHLTQRRDVQGWRNMFLSPFHRELKMTPQEREEFARYSAINMPMNTDDVPKDLRF</sequence>
<name>A0ABZ0D1I5_9BURK</name>
<evidence type="ECO:0000313" key="2">
    <source>
        <dbReference type="Proteomes" id="UP001303946"/>
    </source>
</evidence>
<organism evidence="1 2">
    <name type="scientific">Piscinibacter gummiphilus</name>
    <dbReference type="NCBI Taxonomy" id="946333"/>
    <lineage>
        <taxon>Bacteria</taxon>
        <taxon>Pseudomonadati</taxon>
        <taxon>Pseudomonadota</taxon>
        <taxon>Betaproteobacteria</taxon>
        <taxon>Burkholderiales</taxon>
        <taxon>Sphaerotilaceae</taxon>
        <taxon>Piscinibacter</taxon>
    </lineage>
</organism>